<dbReference type="EMBL" id="LT629695">
    <property type="protein sequence ID" value="SDH64842.1"/>
    <property type="molecule type" value="Genomic_DNA"/>
</dbReference>
<dbReference type="Proteomes" id="UP000198822">
    <property type="component" value="Chromosome I"/>
</dbReference>
<sequence>MARSKLDGAADTVKDQLRETFERIARLHRKRARDRARKMHDDAEAIRDLDRFDHLPDSLRDVHAAGNGNRPHPSTYFSQDDLDDHVSRFEHGGTRFMPRSDYDEYGITHRDSTSFIMSASEVDDMIAQTGGDPALMEQALGLTPGTLDGDLVRVDVPRPGDHGIRMPSGNESGANPQWLPGGLTPSNISEGVIDAGGMVEGTDFTVDDFPPGG</sequence>
<dbReference type="OrthoDB" id="3194844at2"/>
<proteinExistence type="predicted"/>
<accession>A0A1G8E4G7</accession>
<dbReference type="RefSeq" id="WP_092504461.1">
    <property type="nucleotide sequence ID" value="NZ_LT629695.1"/>
</dbReference>
<keyword evidence="2" id="KW-1185">Reference proteome</keyword>
<gene>
    <name evidence="1" type="ORF">SAMN04489720_1886</name>
</gene>
<name>A0A1G8E4G7_9MICO</name>
<evidence type="ECO:0000313" key="2">
    <source>
        <dbReference type="Proteomes" id="UP000198822"/>
    </source>
</evidence>
<reference evidence="2" key="1">
    <citation type="submission" date="2016-10" db="EMBL/GenBank/DDBJ databases">
        <authorList>
            <person name="Varghese N."/>
            <person name="Submissions S."/>
        </authorList>
    </citation>
    <scope>NUCLEOTIDE SEQUENCE [LARGE SCALE GENOMIC DNA]</scope>
    <source>
        <strain evidence="2">DSM 22002</strain>
    </source>
</reference>
<organism evidence="1 2">
    <name type="scientific">Agrococcus jejuensis</name>
    <dbReference type="NCBI Taxonomy" id="399736"/>
    <lineage>
        <taxon>Bacteria</taxon>
        <taxon>Bacillati</taxon>
        <taxon>Actinomycetota</taxon>
        <taxon>Actinomycetes</taxon>
        <taxon>Micrococcales</taxon>
        <taxon>Microbacteriaceae</taxon>
        <taxon>Agrococcus</taxon>
    </lineage>
</organism>
<dbReference type="STRING" id="399736.SAMN04489720_1886"/>
<evidence type="ECO:0000313" key="1">
    <source>
        <dbReference type="EMBL" id="SDH64842.1"/>
    </source>
</evidence>
<protein>
    <submittedName>
        <fullName evidence="1">Uncharacterized protein</fullName>
    </submittedName>
</protein>
<dbReference type="AlphaFoldDB" id="A0A1G8E4G7"/>